<dbReference type="InterPro" id="IPR045755">
    <property type="entry name" value="FtsL-like"/>
</dbReference>
<comment type="caution">
    <text evidence="2">The sequence shown here is derived from an EMBL/GenBank/DDBJ whole genome shotgun (WGS) entry which is preliminary data.</text>
</comment>
<keyword evidence="1" id="KW-0812">Transmembrane</keyword>
<dbReference type="EMBL" id="JADKFW010000012">
    <property type="protein sequence ID" value="MBK9718693.1"/>
    <property type="molecule type" value="Genomic_DNA"/>
</dbReference>
<organism evidence="2 3">
    <name type="scientific">Candidatus Defluviibacterium haderslevense</name>
    <dbReference type="NCBI Taxonomy" id="2981993"/>
    <lineage>
        <taxon>Bacteria</taxon>
        <taxon>Pseudomonadati</taxon>
        <taxon>Bacteroidota</taxon>
        <taxon>Saprospiria</taxon>
        <taxon>Saprospirales</taxon>
        <taxon>Saprospiraceae</taxon>
        <taxon>Candidatus Defluviibacterium</taxon>
    </lineage>
</organism>
<evidence type="ECO:0008006" key="4">
    <source>
        <dbReference type="Google" id="ProtNLM"/>
    </source>
</evidence>
<name>A0A9D7XIH8_9BACT</name>
<gene>
    <name evidence="2" type="ORF">IPO85_14500</name>
</gene>
<reference evidence="2 3" key="1">
    <citation type="submission" date="2020-10" db="EMBL/GenBank/DDBJ databases">
        <title>Connecting structure to function with the recovery of over 1000 high-quality activated sludge metagenome-assembled genomes encoding full-length rRNA genes using long-read sequencing.</title>
        <authorList>
            <person name="Singleton C.M."/>
            <person name="Petriglieri F."/>
            <person name="Kristensen J.M."/>
            <person name="Kirkegaard R.H."/>
            <person name="Michaelsen T.Y."/>
            <person name="Andersen M.H."/>
            <person name="Karst S.M."/>
            <person name="Dueholm M.S."/>
            <person name="Nielsen P.H."/>
            <person name="Albertsen M."/>
        </authorList>
    </citation>
    <scope>NUCLEOTIDE SEQUENCE [LARGE SCALE GENOMIC DNA]</scope>
    <source>
        <strain evidence="2">Ribe_18-Q3-R11-54_BAT3C.373</strain>
    </source>
</reference>
<sequence length="107" mass="12751">MDYNKPPKIDRKKYSNVGTMMIYKNLPYIFLIFILGLLYIANSHYAEKNIRINQVLSEEIKELKWDYWTLKSGIMFNSTEGQISKKVSEKEIYIREQAPKKIVRVEN</sequence>
<evidence type="ECO:0000313" key="2">
    <source>
        <dbReference type="EMBL" id="MBK9718693.1"/>
    </source>
</evidence>
<feature type="transmembrane region" description="Helical" evidence="1">
    <location>
        <begin position="21"/>
        <end position="41"/>
    </location>
</feature>
<protein>
    <recommendedName>
        <fullName evidence="4">Cell division protein FtsL</fullName>
    </recommendedName>
</protein>
<accession>A0A9D7XIH8</accession>
<evidence type="ECO:0000256" key="1">
    <source>
        <dbReference type="SAM" id="Phobius"/>
    </source>
</evidence>
<evidence type="ECO:0000313" key="3">
    <source>
        <dbReference type="Proteomes" id="UP000808349"/>
    </source>
</evidence>
<dbReference type="Pfam" id="PF19579">
    <property type="entry name" value="FtsL_2"/>
    <property type="match status" value="1"/>
</dbReference>
<dbReference type="Proteomes" id="UP000808349">
    <property type="component" value="Unassembled WGS sequence"/>
</dbReference>
<proteinExistence type="predicted"/>
<keyword evidence="1" id="KW-0472">Membrane</keyword>
<keyword evidence="1" id="KW-1133">Transmembrane helix</keyword>
<dbReference type="AlphaFoldDB" id="A0A9D7XIH8"/>